<reference evidence="3" key="1">
    <citation type="journal article" date="2019" name="Int. J. Syst. Evol. Microbiol.">
        <title>The Global Catalogue of Microorganisms (GCM) 10K type strain sequencing project: providing services to taxonomists for standard genome sequencing and annotation.</title>
        <authorList>
            <consortium name="The Broad Institute Genomics Platform"/>
            <consortium name="The Broad Institute Genome Sequencing Center for Infectious Disease"/>
            <person name="Wu L."/>
            <person name="Ma J."/>
        </authorList>
    </citation>
    <scope>NUCLEOTIDE SEQUENCE [LARGE SCALE GENOMIC DNA]</scope>
    <source>
        <strain evidence="3">JCM 3296</strain>
    </source>
</reference>
<dbReference type="InterPro" id="IPR036388">
    <property type="entry name" value="WH-like_DNA-bd_sf"/>
</dbReference>
<evidence type="ECO:0000313" key="3">
    <source>
        <dbReference type="Proteomes" id="UP000649573"/>
    </source>
</evidence>
<accession>A0ABQ2U9U2</accession>
<dbReference type="Pfam" id="PF09860">
    <property type="entry name" value="DUF2087"/>
    <property type="match status" value="1"/>
</dbReference>
<dbReference type="InterPro" id="IPR018656">
    <property type="entry name" value="DUF2087"/>
</dbReference>
<protein>
    <recommendedName>
        <fullName evidence="1">DUF2087 domain-containing protein</fullName>
    </recommendedName>
</protein>
<organism evidence="2 3">
    <name type="scientific">Lentzea flava</name>
    <dbReference type="NCBI Taxonomy" id="103732"/>
    <lineage>
        <taxon>Bacteria</taxon>
        <taxon>Bacillati</taxon>
        <taxon>Actinomycetota</taxon>
        <taxon>Actinomycetes</taxon>
        <taxon>Pseudonocardiales</taxon>
        <taxon>Pseudonocardiaceae</taxon>
        <taxon>Lentzea</taxon>
    </lineage>
</organism>
<evidence type="ECO:0000259" key="1">
    <source>
        <dbReference type="Pfam" id="PF09860"/>
    </source>
</evidence>
<proteinExistence type="predicted"/>
<gene>
    <name evidence="2" type="ORF">GCM10010178_02470</name>
</gene>
<evidence type="ECO:0000313" key="2">
    <source>
        <dbReference type="EMBL" id="GGU14548.1"/>
    </source>
</evidence>
<name>A0ABQ2U9U2_9PSEU</name>
<feature type="domain" description="DUF2087" evidence="1">
    <location>
        <begin position="114"/>
        <end position="184"/>
    </location>
</feature>
<dbReference type="Gene3D" id="1.10.10.10">
    <property type="entry name" value="Winged helix-like DNA-binding domain superfamily/Winged helix DNA-binding domain"/>
    <property type="match status" value="1"/>
</dbReference>
<sequence>MAGRAVTLKNRLKRMDGGVRFADMTTPETVVRALAEPSRLRAYAAVVLGAGTLSDVAAASGLKVKDAGVALRKLREAGLVEGDPARPADLKPLAATLTEQMPADGLAPFVRGDKLISLPVAPERRRKILEHVASKAFVPRTYYEEKEINERLQAWCDGGELDHVTIRRYLVDFGLLERGGGLYQAQPLPM</sequence>
<dbReference type="SUPFAM" id="SSF46785">
    <property type="entry name" value="Winged helix' DNA-binding domain"/>
    <property type="match status" value="1"/>
</dbReference>
<dbReference type="Proteomes" id="UP000649573">
    <property type="component" value="Unassembled WGS sequence"/>
</dbReference>
<dbReference type="EMBL" id="BMRE01000001">
    <property type="protein sequence ID" value="GGU14548.1"/>
    <property type="molecule type" value="Genomic_DNA"/>
</dbReference>
<keyword evidence="3" id="KW-1185">Reference proteome</keyword>
<dbReference type="InterPro" id="IPR036390">
    <property type="entry name" value="WH_DNA-bd_sf"/>
</dbReference>
<comment type="caution">
    <text evidence="2">The sequence shown here is derived from an EMBL/GenBank/DDBJ whole genome shotgun (WGS) entry which is preliminary data.</text>
</comment>